<dbReference type="EMBL" id="UOEL01000134">
    <property type="protein sequence ID" value="VAW16664.1"/>
    <property type="molecule type" value="Genomic_DNA"/>
</dbReference>
<dbReference type="SUPFAM" id="SSF50465">
    <property type="entry name" value="EF-Tu/eEF-1alpha/eIF2-gamma C-terminal domain"/>
    <property type="match status" value="1"/>
</dbReference>
<dbReference type="GO" id="GO:0004781">
    <property type="term" value="F:sulfate adenylyltransferase (ATP) activity"/>
    <property type="evidence" value="ECO:0007669"/>
    <property type="project" value="UniProtKB-EC"/>
</dbReference>
<protein>
    <recommendedName>
        <fullName evidence="1">sulfate adenylyltransferase</fullName>
        <ecNumber evidence="1">2.7.7.4</ecNumber>
    </recommendedName>
</protein>
<dbReference type="InterPro" id="IPR050100">
    <property type="entry name" value="TRAFAC_GTPase_members"/>
</dbReference>
<dbReference type="InterPro" id="IPR000795">
    <property type="entry name" value="T_Tr_GTP-bd_dom"/>
</dbReference>
<keyword evidence="2 8" id="KW-0808">Transferase</keyword>
<name>A0A3B0U7D6_9ZZZZ</name>
<dbReference type="SUPFAM" id="SSF50447">
    <property type="entry name" value="Translation proteins"/>
    <property type="match status" value="1"/>
</dbReference>
<reference evidence="8" key="1">
    <citation type="submission" date="2018-06" db="EMBL/GenBank/DDBJ databases">
        <authorList>
            <person name="Zhirakovskaya E."/>
        </authorList>
    </citation>
    <scope>NUCLEOTIDE SEQUENCE</scope>
</reference>
<dbReference type="Pfam" id="PF22594">
    <property type="entry name" value="GTP-eEF1A_C"/>
    <property type="match status" value="1"/>
</dbReference>
<evidence type="ECO:0000256" key="2">
    <source>
        <dbReference type="ARBA" id="ARBA00022679"/>
    </source>
</evidence>
<dbReference type="PROSITE" id="PS00301">
    <property type="entry name" value="G_TR_1"/>
    <property type="match status" value="1"/>
</dbReference>
<dbReference type="PROSITE" id="PS51722">
    <property type="entry name" value="G_TR_2"/>
    <property type="match status" value="1"/>
</dbReference>
<dbReference type="FunFam" id="3.40.50.300:FF:000119">
    <property type="entry name" value="Sulfate adenylyltransferase subunit 1"/>
    <property type="match status" value="1"/>
</dbReference>
<dbReference type="PRINTS" id="PR00315">
    <property type="entry name" value="ELONGATNFCT"/>
</dbReference>
<accession>A0A3B0U7D6</accession>
<dbReference type="InterPro" id="IPR031157">
    <property type="entry name" value="G_TR_CS"/>
</dbReference>
<evidence type="ECO:0000259" key="7">
    <source>
        <dbReference type="PROSITE" id="PS51722"/>
    </source>
</evidence>
<dbReference type="InterPro" id="IPR044139">
    <property type="entry name" value="CysN_NoDQ_III"/>
</dbReference>
<dbReference type="GO" id="GO:0005525">
    <property type="term" value="F:GTP binding"/>
    <property type="evidence" value="ECO:0007669"/>
    <property type="project" value="UniProtKB-KW"/>
</dbReference>
<evidence type="ECO:0000256" key="6">
    <source>
        <dbReference type="ARBA" id="ARBA00023134"/>
    </source>
</evidence>
<dbReference type="CDD" id="cd04095">
    <property type="entry name" value="CysN_NoDQ_III"/>
    <property type="match status" value="1"/>
</dbReference>
<evidence type="ECO:0000256" key="4">
    <source>
        <dbReference type="ARBA" id="ARBA00022741"/>
    </source>
</evidence>
<evidence type="ECO:0000256" key="3">
    <source>
        <dbReference type="ARBA" id="ARBA00022695"/>
    </source>
</evidence>
<dbReference type="Gene3D" id="3.40.50.300">
    <property type="entry name" value="P-loop containing nucleotide triphosphate hydrolases"/>
    <property type="match status" value="1"/>
</dbReference>
<keyword evidence="5" id="KW-0067">ATP-binding</keyword>
<gene>
    <name evidence="8" type="ORF">MNBD_BACTEROID03-2734</name>
</gene>
<dbReference type="PANTHER" id="PTHR23115">
    <property type="entry name" value="TRANSLATION FACTOR"/>
    <property type="match status" value="1"/>
</dbReference>
<dbReference type="InterPro" id="IPR009000">
    <property type="entry name" value="Transl_B-barrel_sf"/>
</dbReference>
<dbReference type="InterPro" id="IPR044138">
    <property type="entry name" value="CysN_II"/>
</dbReference>
<dbReference type="SUPFAM" id="SSF52540">
    <property type="entry name" value="P-loop containing nucleoside triphosphate hydrolases"/>
    <property type="match status" value="1"/>
</dbReference>
<dbReference type="GO" id="GO:0003924">
    <property type="term" value="F:GTPase activity"/>
    <property type="evidence" value="ECO:0007669"/>
    <property type="project" value="InterPro"/>
</dbReference>
<dbReference type="Pfam" id="PF00009">
    <property type="entry name" value="GTP_EFTU"/>
    <property type="match status" value="1"/>
</dbReference>
<dbReference type="AlphaFoldDB" id="A0A3B0U7D6"/>
<dbReference type="CDD" id="cd04166">
    <property type="entry name" value="CysN_ATPS"/>
    <property type="match status" value="1"/>
</dbReference>
<dbReference type="InterPro" id="IPR027417">
    <property type="entry name" value="P-loop_NTPase"/>
</dbReference>
<dbReference type="NCBIfam" id="TIGR02034">
    <property type="entry name" value="CysN"/>
    <property type="match status" value="1"/>
</dbReference>
<dbReference type="InterPro" id="IPR054696">
    <property type="entry name" value="GTP-eEF1A_C"/>
</dbReference>
<dbReference type="GO" id="GO:0005524">
    <property type="term" value="F:ATP binding"/>
    <property type="evidence" value="ECO:0007669"/>
    <property type="project" value="UniProtKB-KW"/>
</dbReference>
<proteinExistence type="predicted"/>
<dbReference type="Gene3D" id="2.40.30.10">
    <property type="entry name" value="Translation factors"/>
    <property type="match status" value="2"/>
</dbReference>
<evidence type="ECO:0000256" key="5">
    <source>
        <dbReference type="ARBA" id="ARBA00022840"/>
    </source>
</evidence>
<keyword evidence="3 8" id="KW-0548">Nucleotidyltransferase</keyword>
<keyword evidence="6" id="KW-0342">GTP-binding</keyword>
<feature type="domain" description="Tr-type G" evidence="7">
    <location>
        <begin position="23"/>
        <end position="240"/>
    </location>
</feature>
<dbReference type="CDD" id="cd03695">
    <property type="entry name" value="CysN_NodQ_II"/>
    <property type="match status" value="1"/>
</dbReference>
<dbReference type="InterPro" id="IPR041757">
    <property type="entry name" value="CysN_GTP-bd"/>
</dbReference>
<organism evidence="8">
    <name type="scientific">hydrothermal vent metagenome</name>
    <dbReference type="NCBI Taxonomy" id="652676"/>
    <lineage>
        <taxon>unclassified sequences</taxon>
        <taxon>metagenomes</taxon>
        <taxon>ecological metagenomes</taxon>
    </lineage>
</organism>
<dbReference type="InterPro" id="IPR009001">
    <property type="entry name" value="Transl_elong_EF1A/Init_IF2_C"/>
</dbReference>
<evidence type="ECO:0000256" key="1">
    <source>
        <dbReference type="ARBA" id="ARBA00012391"/>
    </source>
</evidence>
<dbReference type="GO" id="GO:0006790">
    <property type="term" value="P:sulfur compound metabolic process"/>
    <property type="evidence" value="ECO:0007669"/>
    <property type="project" value="InterPro"/>
</dbReference>
<sequence>MNIDSSLEIEKGTTPSPWGKVGMGLLKIATAGSVDDGKSTLIGRILYDTKSLTSDKLEAIEKTSKQKGYDYLDFSLATDGLVAEREQGITIDVAHIYFSTAKKSYIIADTPGHVEYTRNMVTGASTSQAAIILIDARKGVIEQTNRHFFINNLLRIKEVVVAINKMDLVDFSEEKYNAIKVDFEELMSKRDYKDQKITFIPVSALKGDNVVNKSTNMPWYQGETLLEHLEGLDMAAVSNVGTPRFPVQYVIRPKTEAFHDFRGFSGKVYGGEFNVGDSVIALPSKTKSKIKEIYFYDKKYRTASRRSSVTITLEDEINVSRGDMLVKEGDMPTIEKQFTATISWMDSKKLALGNKYVVQHGVNKVLAKVAVIHHKIQPDYSGVDTTVTALGMNDIAKVTFKLSKPIFYDAFVDHRTNGSFILIDAQSNNTVGAGFISPCKTTCFAGGHVLRAMPTFVL</sequence>
<dbReference type="EC" id="2.7.7.4" evidence="1"/>
<keyword evidence="4" id="KW-0547">Nucleotide-binding</keyword>
<evidence type="ECO:0000313" key="8">
    <source>
        <dbReference type="EMBL" id="VAW16664.1"/>
    </source>
</evidence>
<dbReference type="InterPro" id="IPR011779">
    <property type="entry name" value="SO4_adenylTrfase_lsu"/>
</dbReference>